<proteinExistence type="predicted"/>
<dbReference type="PANTHER" id="PTHR14625">
    <property type="entry name" value="MICROCEPHALIN"/>
    <property type="match status" value="1"/>
</dbReference>
<feature type="compositionally biased region" description="Low complexity" evidence="1">
    <location>
        <begin position="207"/>
        <end position="226"/>
    </location>
</feature>
<dbReference type="EMBL" id="JASWJB010000041">
    <property type="protein sequence ID" value="KAK2606373.1"/>
    <property type="molecule type" value="Genomic_DNA"/>
</dbReference>
<dbReference type="SUPFAM" id="SSF52113">
    <property type="entry name" value="BRCT domain"/>
    <property type="match status" value="1"/>
</dbReference>
<feature type="region of interest" description="Disordered" evidence="1">
    <location>
        <begin position="602"/>
        <end position="643"/>
    </location>
</feature>
<feature type="domain" description="BRCT" evidence="2">
    <location>
        <begin position="909"/>
        <end position="1016"/>
    </location>
</feature>
<keyword evidence="4" id="KW-1185">Reference proteome</keyword>
<sequence>MDSPPKRMTRARAAAKASESALKTTRIVTAAAKARTTSRATASTKSTAAKRKTRADEKDDEGDDELADARAVSTIRARLRAESEGSNAAVTDEPFTNSSQNRAAGVATVKAPAEDYSRSTRIRGRPKKTTGDELPAATQEPSKRITRITGNRSITAKKKSLDEPKPIMRKTVKFQQSGKENMSLASKANGVATINAQRGFRGRPARRGTTATPNVSSNSTASASESILKKPLSPKKVTQMPICRDRESSDDELAGGNEIMPTMKSLSKLPKNASCNHMASKTNSAKIEADYNTDATKFPTDTGAVALGSPPRRPPTSPQKDSFKSPAKRLYGVKLPGSDMKPIFVPSADQEAQTSVRMNTLLQSPAKRPSSPIKDFSFPTLITRSTLHSQPAAKGCSMLQSPAKRAMPGAKPSSQLLPDDEDPLTVTPQMQPIVASASSVNMSGRPSDLLLAEELGDAGHDMMAHEPFTGPIETPRFPGRLSAVLPRQADPLLIEQSSEKGTEDIKLDLIGNLSMANVILSKERDQVEANDLPAYEHTSIQASITSQGVEQQRSMVLEEEPAEVEDENEVLEPQSPMTESDMAIAHSQRISAFQLRENALDPSSNDGFDIGSGDDSSPLKQLSTSSDGLNLRTNDNRDSPFALGRQSRRCTMGLTSLTEQLDVWSAAGLAKEAPHGSALVLDIKNTKSTPPASNTVVSLESESFQMKNLFFDDEILAHTGTVSSGEEIGSQAGQDDDDDGIVMEDINMLDEDIALVEEADNMSVVLQEQSHDVADARLMEETLSEASQEYGDENELPIDPVLSSGKVAAPVTPPQLLRQKSFFTTTKVPLKPADDSESSPLKQRSFSTSRISSRNIGSLPRSATVISYSPAKEKQRASILTGEEFFSTPSKEDIWSNVGTPGRTPRRDVNPGLLHGAVIFVDVHTTEGADASSIFIELLNHMGAKCVRSWHWNPSGAGNGDGPSKVGITHVVFKDGGKRTMEKVRETNGVVHCVGVSWVLDCERENEWLDEAPYYIDTALVPRGGARRRKSMEPRAIANKNGTIVSSINKTSRSPTTPRSRRESTLWMFTPSEQGDHGDDDGDLEWSCALLTPVPKTPAPEAVAKYASELPDTPLSERPSDIISPTKHGFLTRTCPSKGGKYCELGDGILRHDKDEQVMLRLMAARRKSLQFAPKIGSPLARNWN</sequence>
<feature type="compositionally biased region" description="Polar residues" evidence="1">
    <location>
        <begin position="84"/>
        <end position="102"/>
    </location>
</feature>
<dbReference type="CDD" id="cd17716">
    <property type="entry name" value="BRCT_microcephalin_rpt1"/>
    <property type="match status" value="1"/>
</dbReference>
<gene>
    <name evidence="3" type="ORF">QQS21_003192</name>
</gene>
<feature type="compositionally biased region" description="Polar residues" evidence="1">
    <location>
        <begin position="618"/>
        <end position="633"/>
    </location>
</feature>
<dbReference type="Proteomes" id="UP001251528">
    <property type="component" value="Unassembled WGS sequence"/>
</dbReference>
<feature type="region of interest" description="Disordered" evidence="1">
    <location>
        <begin position="1041"/>
        <end position="1063"/>
    </location>
</feature>
<evidence type="ECO:0000313" key="4">
    <source>
        <dbReference type="Proteomes" id="UP001251528"/>
    </source>
</evidence>
<evidence type="ECO:0000259" key="2">
    <source>
        <dbReference type="PROSITE" id="PS50172"/>
    </source>
</evidence>
<protein>
    <recommendedName>
        <fullName evidence="2">BRCT domain-containing protein</fullName>
    </recommendedName>
</protein>
<dbReference type="PANTHER" id="PTHR14625:SF3">
    <property type="entry name" value="MICROCEPHALIN"/>
    <property type="match status" value="1"/>
</dbReference>
<evidence type="ECO:0000256" key="1">
    <source>
        <dbReference type="SAM" id="MobiDB-lite"/>
    </source>
</evidence>
<feature type="region of interest" description="Disordered" evidence="1">
    <location>
        <begin position="196"/>
        <end position="258"/>
    </location>
</feature>
<feature type="region of interest" description="Disordered" evidence="1">
    <location>
        <begin position="1"/>
        <end position="169"/>
    </location>
</feature>
<dbReference type="InterPro" id="IPR022047">
    <property type="entry name" value="Microcephalin-like"/>
</dbReference>
<feature type="compositionally biased region" description="Low complexity" evidence="1">
    <location>
        <begin position="11"/>
        <end position="47"/>
    </location>
</feature>
<feature type="compositionally biased region" description="Low complexity" evidence="1">
    <location>
        <begin position="603"/>
        <end position="616"/>
    </location>
</feature>
<dbReference type="InterPro" id="IPR001357">
    <property type="entry name" value="BRCT_dom"/>
</dbReference>
<feature type="region of interest" description="Disordered" evidence="1">
    <location>
        <begin position="300"/>
        <end position="327"/>
    </location>
</feature>
<name>A0AAJ0CWQ9_9HYPO</name>
<dbReference type="GO" id="GO:0000278">
    <property type="term" value="P:mitotic cell cycle"/>
    <property type="evidence" value="ECO:0007669"/>
    <property type="project" value="TreeGrafter"/>
</dbReference>
<reference evidence="3" key="1">
    <citation type="submission" date="2023-06" db="EMBL/GenBank/DDBJ databases">
        <title>Conoideocrella luteorostrata (Hypocreales: Clavicipitaceae), a potential biocontrol fungus for elongate hemlock scale in United States Christmas tree production areas.</title>
        <authorList>
            <person name="Barrett H."/>
            <person name="Lovett B."/>
            <person name="Macias A.M."/>
            <person name="Stajich J.E."/>
            <person name="Kasson M.T."/>
        </authorList>
    </citation>
    <scope>NUCLEOTIDE SEQUENCE</scope>
    <source>
        <strain evidence="3">ARSEF 14590</strain>
    </source>
</reference>
<feature type="compositionally biased region" description="Polar residues" evidence="1">
    <location>
        <begin position="838"/>
        <end position="853"/>
    </location>
</feature>
<dbReference type="InterPro" id="IPR036420">
    <property type="entry name" value="BRCT_dom_sf"/>
</dbReference>
<accession>A0AAJ0CWQ9</accession>
<evidence type="ECO:0000313" key="3">
    <source>
        <dbReference type="EMBL" id="KAK2606373.1"/>
    </source>
</evidence>
<feature type="compositionally biased region" description="Acidic residues" evidence="1">
    <location>
        <begin position="560"/>
        <end position="570"/>
    </location>
</feature>
<dbReference type="PROSITE" id="PS50172">
    <property type="entry name" value="BRCT"/>
    <property type="match status" value="1"/>
</dbReference>
<feature type="region of interest" description="Disordered" evidence="1">
    <location>
        <begin position="829"/>
        <end position="853"/>
    </location>
</feature>
<dbReference type="AlphaFoldDB" id="A0AAJ0CWQ9"/>
<dbReference type="Gene3D" id="3.40.50.10190">
    <property type="entry name" value="BRCT domain"/>
    <property type="match status" value="1"/>
</dbReference>
<feature type="compositionally biased region" description="Polar residues" evidence="1">
    <location>
        <begin position="1041"/>
        <end position="1050"/>
    </location>
</feature>
<feature type="region of interest" description="Disordered" evidence="1">
    <location>
        <begin position="560"/>
        <end position="581"/>
    </location>
</feature>
<organism evidence="3 4">
    <name type="scientific">Conoideocrella luteorostrata</name>
    <dbReference type="NCBI Taxonomy" id="1105319"/>
    <lineage>
        <taxon>Eukaryota</taxon>
        <taxon>Fungi</taxon>
        <taxon>Dikarya</taxon>
        <taxon>Ascomycota</taxon>
        <taxon>Pezizomycotina</taxon>
        <taxon>Sordariomycetes</taxon>
        <taxon>Hypocreomycetidae</taxon>
        <taxon>Hypocreales</taxon>
        <taxon>Clavicipitaceae</taxon>
        <taxon>Conoideocrella</taxon>
    </lineage>
</organism>
<feature type="region of interest" description="Disordered" evidence="1">
    <location>
        <begin position="400"/>
        <end position="422"/>
    </location>
</feature>
<comment type="caution">
    <text evidence="3">The sequence shown here is derived from an EMBL/GenBank/DDBJ whole genome shotgun (WGS) entry which is preliminary data.</text>
</comment>